<dbReference type="EMBL" id="NIGF01000010">
    <property type="protein sequence ID" value="PQV63617.1"/>
    <property type="molecule type" value="Genomic_DNA"/>
</dbReference>
<dbReference type="HAMAP" id="MF_01877">
    <property type="entry name" value="16SrRNA_methyltr_I"/>
    <property type="match status" value="1"/>
</dbReference>
<dbReference type="FunFam" id="3.30.950.10:FF:000002">
    <property type="entry name" value="Ribosomal RNA small subunit methyltransferase I"/>
    <property type="match status" value="1"/>
</dbReference>
<comment type="subcellular location">
    <subcellularLocation>
        <location evidence="6">Cytoplasm</location>
    </subcellularLocation>
</comment>
<keyword evidence="5 6" id="KW-0949">S-adenosyl-L-methionine</keyword>
<keyword evidence="2 6" id="KW-0698">rRNA processing</keyword>
<dbReference type="GO" id="GO:0005737">
    <property type="term" value="C:cytoplasm"/>
    <property type="evidence" value="ECO:0007669"/>
    <property type="project" value="UniProtKB-SubCell"/>
</dbReference>
<dbReference type="GO" id="GO:0070677">
    <property type="term" value="F:rRNA (cytosine-2'-O-)-methyltransferase activity"/>
    <property type="evidence" value="ECO:0007669"/>
    <property type="project" value="UniProtKB-UniRule"/>
</dbReference>
<dbReference type="InterPro" id="IPR035996">
    <property type="entry name" value="4pyrrol_Methylase_sf"/>
</dbReference>
<evidence type="ECO:0000313" key="9">
    <source>
        <dbReference type="Proteomes" id="UP000237684"/>
    </source>
</evidence>
<comment type="caution">
    <text evidence="8">The sequence shown here is derived from an EMBL/GenBank/DDBJ whole genome shotgun (WGS) entry which is preliminary data.</text>
</comment>
<dbReference type="PIRSF" id="PIRSF005917">
    <property type="entry name" value="MTase_YraL"/>
    <property type="match status" value="1"/>
</dbReference>
<dbReference type="NCBIfam" id="TIGR00096">
    <property type="entry name" value="16S rRNA (cytidine(1402)-2'-O)-methyltransferase"/>
    <property type="match status" value="1"/>
</dbReference>
<proteinExistence type="inferred from homology"/>
<dbReference type="EC" id="2.1.1.198" evidence="6"/>
<dbReference type="OrthoDB" id="9809084at2"/>
<comment type="catalytic activity">
    <reaction evidence="6">
        <text>cytidine(1402) in 16S rRNA + S-adenosyl-L-methionine = 2'-O-methylcytidine(1402) in 16S rRNA + S-adenosyl-L-homocysteine + H(+)</text>
        <dbReference type="Rhea" id="RHEA:42924"/>
        <dbReference type="Rhea" id="RHEA-COMP:10285"/>
        <dbReference type="Rhea" id="RHEA-COMP:10286"/>
        <dbReference type="ChEBI" id="CHEBI:15378"/>
        <dbReference type="ChEBI" id="CHEBI:57856"/>
        <dbReference type="ChEBI" id="CHEBI:59789"/>
        <dbReference type="ChEBI" id="CHEBI:74495"/>
        <dbReference type="ChEBI" id="CHEBI:82748"/>
        <dbReference type="EC" id="2.1.1.198"/>
    </reaction>
</comment>
<gene>
    <name evidence="6" type="primary">rsmI</name>
    <name evidence="8" type="ORF">B1R32_11083</name>
</gene>
<dbReference type="RefSeq" id="WP_105484032.1">
    <property type="nucleotide sequence ID" value="NZ_NIGF01000010.1"/>
</dbReference>
<dbReference type="Proteomes" id="UP000237684">
    <property type="component" value="Unassembled WGS sequence"/>
</dbReference>
<dbReference type="FunCoup" id="A0A2S8SS51">
    <property type="interactions" value="379"/>
</dbReference>
<protein>
    <recommendedName>
        <fullName evidence="6">Ribosomal RNA small subunit methyltransferase I</fullName>
        <ecNumber evidence="6">2.1.1.198</ecNumber>
    </recommendedName>
    <alternativeName>
        <fullName evidence="6">16S rRNA 2'-O-ribose C1402 methyltransferase</fullName>
    </alternativeName>
    <alternativeName>
        <fullName evidence="6">rRNA (cytidine-2'-O-)-methyltransferase RsmI</fullName>
    </alternativeName>
</protein>
<reference evidence="8 9" key="1">
    <citation type="journal article" date="2018" name="Syst. Appl. Microbiol.">
        <title>Abditibacterium utsteinense sp. nov., the first cultivated member of candidate phylum FBP, isolated from ice-free Antarctic soil samples.</title>
        <authorList>
            <person name="Tahon G."/>
            <person name="Tytgat B."/>
            <person name="Lebbe L."/>
            <person name="Carlier A."/>
            <person name="Willems A."/>
        </authorList>
    </citation>
    <scope>NUCLEOTIDE SEQUENCE [LARGE SCALE GENOMIC DNA]</scope>
    <source>
        <strain evidence="8 9">LMG 29911</strain>
    </source>
</reference>
<evidence type="ECO:0000259" key="7">
    <source>
        <dbReference type="Pfam" id="PF00590"/>
    </source>
</evidence>
<sequence>MSTSSGTLFVCATPLGHLGDVSPRLLETLQNVALICAEDTRHTGKLLSRFEITTSFTSINEHTSPAKIEAMAEKLASGEDLALVTDAGTPGVSDPGPALVRAAAARGFKVCPIPGPCALVAALSISGFDAQRFSFLGFLPRKPGKIRKLFTEMLGRSETLVFYESPYRVAKTIRFLGEVAPEAPVCVCRELTKQFEEIFRGSALELAESLKARGELKGEFTVVVGATTPREAEEDDSEAED</sequence>
<keyword evidence="1 6" id="KW-0963">Cytoplasm</keyword>
<keyword evidence="3 6" id="KW-0489">Methyltransferase</keyword>
<dbReference type="Gene3D" id="3.40.1010.10">
    <property type="entry name" value="Cobalt-precorrin-4 Transmethylase, Domain 1"/>
    <property type="match status" value="1"/>
</dbReference>
<evidence type="ECO:0000256" key="5">
    <source>
        <dbReference type="ARBA" id="ARBA00022691"/>
    </source>
</evidence>
<dbReference type="InterPro" id="IPR014776">
    <property type="entry name" value="4pyrrole_Mease_sub2"/>
</dbReference>
<dbReference type="CDD" id="cd11648">
    <property type="entry name" value="RsmI"/>
    <property type="match status" value="1"/>
</dbReference>
<evidence type="ECO:0000256" key="3">
    <source>
        <dbReference type="ARBA" id="ARBA00022603"/>
    </source>
</evidence>
<dbReference type="PANTHER" id="PTHR46111:SF1">
    <property type="entry name" value="RIBOSOMAL RNA SMALL SUBUNIT METHYLTRANSFERASE I"/>
    <property type="match status" value="1"/>
</dbReference>
<accession>A0A2S8SS51</accession>
<name>A0A2S8SS51_9BACT</name>
<keyword evidence="4 6" id="KW-0808">Transferase</keyword>
<dbReference type="AlphaFoldDB" id="A0A2S8SS51"/>
<dbReference type="PANTHER" id="PTHR46111">
    <property type="entry name" value="RIBOSOMAL RNA SMALL SUBUNIT METHYLTRANSFERASE I"/>
    <property type="match status" value="1"/>
</dbReference>
<evidence type="ECO:0000313" key="8">
    <source>
        <dbReference type="EMBL" id="PQV63617.1"/>
    </source>
</evidence>
<evidence type="ECO:0000256" key="1">
    <source>
        <dbReference type="ARBA" id="ARBA00022490"/>
    </source>
</evidence>
<dbReference type="InterPro" id="IPR008189">
    <property type="entry name" value="rRNA_ssu_MeTfrase_I"/>
</dbReference>
<dbReference type="Pfam" id="PF00590">
    <property type="entry name" value="TP_methylase"/>
    <property type="match status" value="1"/>
</dbReference>
<keyword evidence="9" id="KW-1185">Reference proteome</keyword>
<evidence type="ECO:0000256" key="6">
    <source>
        <dbReference type="HAMAP-Rule" id="MF_01877"/>
    </source>
</evidence>
<evidence type="ECO:0000256" key="4">
    <source>
        <dbReference type="ARBA" id="ARBA00022679"/>
    </source>
</evidence>
<dbReference type="InParanoid" id="A0A2S8SS51"/>
<dbReference type="InterPro" id="IPR014777">
    <property type="entry name" value="4pyrrole_Mease_sub1"/>
</dbReference>
<organism evidence="8 9">
    <name type="scientific">Abditibacterium utsteinense</name>
    <dbReference type="NCBI Taxonomy" id="1960156"/>
    <lineage>
        <taxon>Bacteria</taxon>
        <taxon>Pseudomonadati</taxon>
        <taxon>Abditibacteriota</taxon>
        <taxon>Abditibacteriia</taxon>
        <taxon>Abditibacteriales</taxon>
        <taxon>Abditibacteriaceae</taxon>
        <taxon>Abditibacterium</taxon>
    </lineage>
</organism>
<dbReference type="Gene3D" id="3.30.950.10">
    <property type="entry name" value="Methyltransferase, Cobalt-precorrin-4 Transmethylase, Domain 2"/>
    <property type="match status" value="1"/>
</dbReference>
<feature type="domain" description="Tetrapyrrole methylase" evidence="7">
    <location>
        <begin position="9"/>
        <end position="206"/>
    </location>
</feature>
<dbReference type="InterPro" id="IPR000878">
    <property type="entry name" value="4pyrrol_Mease"/>
</dbReference>
<dbReference type="SUPFAM" id="SSF53790">
    <property type="entry name" value="Tetrapyrrole methylase"/>
    <property type="match status" value="1"/>
</dbReference>
<comment type="similarity">
    <text evidence="6">Belongs to the methyltransferase superfamily. RsmI family.</text>
</comment>
<evidence type="ECO:0000256" key="2">
    <source>
        <dbReference type="ARBA" id="ARBA00022552"/>
    </source>
</evidence>
<comment type="function">
    <text evidence="6">Catalyzes the 2'-O-methylation of the ribose of cytidine 1402 (C1402) in 16S rRNA.</text>
</comment>